<feature type="signal peptide" evidence="1">
    <location>
        <begin position="1"/>
        <end position="22"/>
    </location>
</feature>
<dbReference type="AlphaFoldDB" id="A0A6A3GBM2"/>
<evidence type="ECO:0000313" key="2">
    <source>
        <dbReference type="EMBL" id="KAE8955815.1"/>
    </source>
</evidence>
<name>A0A6A3GBM2_9STRA</name>
<proteinExistence type="predicted"/>
<protein>
    <recommendedName>
        <fullName evidence="4">RxLR effector protein</fullName>
    </recommendedName>
</protein>
<gene>
    <name evidence="2" type="ORF">PR002_g31667</name>
</gene>
<feature type="chain" id="PRO_5025351279" description="RxLR effector protein" evidence="1">
    <location>
        <begin position="23"/>
        <end position="52"/>
    </location>
</feature>
<sequence>MSCPRSSWVFRLISLRAFLSCANNVRRSRHWLRANLDQARVSSIRPAASPCP</sequence>
<comment type="caution">
    <text evidence="2">The sequence shown here is derived from an EMBL/GenBank/DDBJ whole genome shotgun (WGS) entry which is preliminary data.</text>
</comment>
<dbReference type="OrthoDB" id="130771at2759"/>
<evidence type="ECO:0000256" key="1">
    <source>
        <dbReference type="SAM" id="SignalP"/>
    </source>
</evidence>
<reference evidence="2 3" key="1">
    <citation type="submission" date="2018-09" db="EMBL/GenBank/DDBJ databases">
        <title>Genomic investigation of the strawberry pathogen Phytophthora fragariae indicates pathogenicity is determined by transcriptional variation in three key races.</title>
        <authorList>
            <person name="Adams T.M."/>
            <person name="Armitage A.D."/>
            <person name="Sobczyk M.K."/>
            <person name="Bates H.J."/>
            <person name="Dunwell J.M."/>
            <person name="Nellist C.F."/>
            <person name="Harrison R.J."/>
        </authorList>
    </citation>
    <scope>NUCLEOTIDE SEQUENCE [LARGE SCALE GENOMIC DNA]</scope>
    <source>
        <strain evidence="2 3">SCRP324</strain>
    </source>
</reference>
<evidence type="ECO:0008006" key="4">
    <source>
        <dbReference type="Google" id="ProtNLM"/>
    </source>
</evidence>
<dbReference type="Proteomes" id="UP000435112">
    <property type="component" value="Unassembled WGS sequence"/>
</dbReference>
<accession>A0A6A3GBM2</accession>
<keyword evidence="1" id="KW-0732">Signal</keyword>
<organism evidence="2 3">
    <name type="scientific">Phytophthora rubi</name>
    <dbReference type="NCBI Taxonomy" id="129364"/>
    <lineage>
        <taxon>Eukaryota</taxon>
        <taxon>Sar</taxon>
        <taxon>Stramenopiles</taxon>
        <taxon>Oomycota</taxon>
        <taxon>Peronosporomycetes</taxon>
        <taxon>Peronosporales</taxon>
        <taxon>Peronosporaceae</taxon>
        <taxon>Phytophthora</taxon>
    </lineage>
</organism>
<evidence type="ECO:0000313" key="3">
    <source>
        <dbReference type="Proteomes" id="UP000435112"/>
    </source>
</evidence>
<dbReference type="EMBL" id="QXFU01008845">
    <property type="protein sequence ID" value="KAE8955815.1"/>
    <property type="molecule type" value="Genomic_DNA"/>
</dbReference>